<dbReference type="PANTHER" id="PTHR22647">
    <property type="entry name" value="SH3 DOMAIN AND TETRATRICOPEPTIDE REPEATS CONTAINING PROTEIN"/>
    <property type="match status" value="1"/>
</dbReference>
<accession>A0A2J8J5E0</accession>
<dbReference type="PANTHER" id="PTHR22647:SF3">
    <property type="entry name" value="SH3 DOMAIN AND TETRATRICOPEPTIDE REPEAT-CONTAINING PROTEIN 1"/>
    <property type="match status" value="1"/>
</dbReference>
<evidence type="ECO:0000313" key="2">
    <source>
        <dbReference type="EMBL" id="PNI17980.1"/>
    </source>
</evidence>
<comment type="caution">
    <text evidence="2">The sequence shown here is derived from an EMBL/GenBank/DDBJ whole genome shotgun (WGS) entry which is preliminary data.</text>
</comment>
<dbReference type="InterPro" id="IPR042772">
    <property type="entry name" value="SH3TC1/SH3TC2"/>
</dbReference>
<evidence type="ECO:0000256" key="1">
    <source>
        <dbReference type="SAM" id="MobiDB-lite"/>
    </source>
</evidence>
<dbReference type="AlphaFoldDB" id="A0A2J8J5E0"/>
<name>A0A2J8J5E0_PANTR</name>
<protein>
    <submittedName>
        <fullName evidence="2">SH3TC1 isoform 18</fullName>
    </submittedName>
</protein>
<dbReference type="Proteomes" id="UP000236370">
    <property type="component" value="Unassembled WGS sequence"/>
</dbReference>
<sequence length="184" mass="19731">HVDENALRLTHESLLIQEGPFFVLCPDHHVRVMTGPRDAGNGPQALRQASGAPQGEAAPETDSSLPSPSVSSEEVAVAAAPEPLIPFHQWALRIPQDPIDDAMGGPVMPGNPLMAVGLASALADFQGLGPEEMTFRGGDLIEILGAQVPSLPWLESAIFLNEEEKSFFSEGCFSEEDARQLLRR</sequence>
<dbReference type="SUPFAM" id="SSF50044">
    <property type="entry name" value="SH3-domain"/>
    <property type="match status" value="1"/>
</dbReference>
<feature type="non-terminal residue" evidence="2">
    <location>
        <position position="184"/>
    </location>
</feature>
<dbReference type="EMBL" id="NBAG03000517">
    <property type="protein sequence ID" value="PNI17980.1"/>
    <property type="molecule type" value="Genomic_DNA"/>
</dbReference>
<proteinExistence type="predicted"/>
<dbReference type="InterPro" id="IPR036028">
    <property type="entry name" value="SH3-like_dom_sf"/>
</dbReference>
<gene>
    <name evidence="2" type="ORF">CK820_G0050522</name>
</gene>
<feature type="compositionally biased region" description="Low complexity" evidence="1">
    <location>
        <begin position="63"/>
        <end position="75"/>
    </location>
</feature>
<feature type="region of interest" description="Disordered" evidence="1">
    <location>
        <begin position="34"/>
        <end position="75"/>
    </location>
</feature>
<feature type="non-terminal residue" evidence="2">
    <location>
        <position position="1"/>
    </location>
</feature>
<reference evidence="2 3" key="1">
    <citation type="submission" date="2017-12" db="EMBL/GenBank/DDBJ databases">
        <title>High-resolution comparative analysis of great ape genomes.</title>
        <authorList>
            <person name="Pollen A."/>
            <person name="Hastie A."/>
            <person name="Hormozdiari F."/>
            <person name="Dougherty M."/>
            <person name="Liu R."/>
            <person name="Chaisson M."/>
            <person name="Hoppe E."/>
            <person name="Hill C."/>
            <person name="Pang A."/>
            <person name="Hillier L."/>
            <person name="Baker C."/>
            <person name="Armstrong J."/>
            <person name="Shendure J."/>
            <person name="Paten B."/>
            <person name="Wilson R."/>
            <person name="Chao H."/>
            <person name="Schneider V."/>
            <person name="Ventura M."/>
            <person name="Kronenberg Z."/>
            <person name="Murali S."/>
            <person name="Gordon D."/>
            <person name="Cantsilieris S."/>
            <person name="Munson K."/>
            <person name="Nelson B."/>
            <person name="Raja A."/>
            <person name="Underwood J."/>
            <person name="Diekhans M."/>
            <person name="Fiddes I."/>
            <person name="Haussler D."/>
            <person name="Eichler E."/>
        </authorList>
    </citation>
    <scope>NUCLEOTIDE SEQUENCE [LARGE SCALE GENOMIC DNA]</scope>
    <source>
        <strain evidence="2">Yerkes chimp pedigree #C0471</strain>
    </source>
</reference>
<organism evidence="2 3">
    <name type="scientific">Pan troglodytes</name>
    <name type="common">Chimpanzee</name>
    <dbReference type="NCBI Taxonomy" id="9598"/>
    <lineage>
        <taxon>Eukaryota</taxon>
        <taxon>Metazoa</taxon>
        <taxon>Chordata</taxon>
        <taxon>Craniata</taxon>
        <taxon>Vertebrata</taxon>
        <taxon>Euteleostomi</taxon>
        <taxon>Mammalia</taxon>
        <taxon>Eutheria</taxon>
        <taxon>Euarchontoglires</taxon>
        <taxon>Primates</taxon>
        <taxon>Haplorrhini</taxon>
        <taxon>Catarrhini</taxon>
        <taxon>Hominidae</taxon>
        <taxon>Pan</taxon>
    </lineage>
</organism>
<evidence type="ECO:0000313" key="3">
    <source>
        <dbReference type="Proteomes" id="UP000236370"/>
    </source>
</evidence>